<name>A0A9W4T4C5_9GLOM</name>
<organism evidence="1 2">
    <name type="scientific">Funneliformis geosporum</name>
    <dbReference type="NCBI Taxonomy" id="1117311"/>
    <lineage>
        <taxon>Eukaryota</taxon>
        <taxon>Fungi</taxon>
        <taxon>Fungi incertae sedis</taxon>
        <taxon>Mucoromycota</taxon>
        <taxon>Glomeromycotina</taxon>
        <taxon>Glomeromycetes</taxon>
        <taxon>Glomerales</taxon>
        <taxon>Glomeraceae</taxon>
        <taxon>Funneliformis</taxon>
    </lineage>
</organism>
<protein>
    <submittedName>
        <fullName evidence="1">10998_t:CDS:1</fullName>
    </submittedName>
</protein>
<dbReference type="EMBL" id="CAMKVN010008199">
    <property type="protein sequence ID" value="CAI2192289.1"/>
    <property type="molecule type" value="Genomic_DNA"/>
</dbReference>
<dbReference type="AlphaFoldDB" id="A0A9W4T4C5"/>
<comment type="caution">
    <text evidence="1">The sequence shown here is derived from an EMBL/GenBank/DDBJ whole genome shotgun (WGS) entry which is preliminary data.</text>
</comment>
<sequence length="74" mass="8396">MADLENIISDKEFSATLKKKVKLDLFWVLLVDDYLTIRTHVLGQSTYNLFSAKLASITVFMKNSGYILIVKGIL</sequence>
<dbReference type="OrthoDB" id="10065089at2759"/>
<reference evidence="1" key="1">
    <citation type="submission" date="2022-08" db="EMBL/GenBank/DDBJ databases">
        <authorList>
            <person name="Kallberg Y."/>
            <person name="Tangrot J."/>
            <person name="Rosling A."/>
        </authorList>
    </citation>
    <scope>NUCLEOTIDE SEQUENCE</scope>
    <source>
        <strain evidence="1">Wild A</strain>
    </source>
</reference>
<evidence type="ECO:0000313" key="2">
    <source>
        <dbReference type="Proteomes" id="UP001153678"/>
    </source>
</evidence>
<gene>
    <name evidence="1" type="ORF">FWILDA_LOCUS15503</name>
</gene>
<evidence type="ECO:0000313" key="1">
    <source>
        <dbReference type="EMBL" id="CAI2192289.1"/>
    </source>
</evidence>
<accession>A0A9W4T4C5</accession>
<keyword evidence="2" id="KW-1185">Reference proteome</keyword>
<proteinExistence type="predicted"/>
<dbReference type="Proteomes" id="UP001153678">
    <property type="component" value="Unassembled WGS sequence"/>
</dbReference>